<dbReference type="Gene3D" id="2.40.50.140">
    <property type="entry name" value="Nucleic acid-binding proteins"/>
    <property type="match status" value="1"/>
</dbReference>
<feature type="compositionally biased region" description="Acidic residues" evidence="1">
    <location>
        <begin position="195"/>
        <end position="204"/>
    </location>
</feature>
<reference evidence="3 4" key="1">
    <citation type="submission" date="2018-06" db="EMBL/GenBank/DDBJ databases">
        <title>Natronomonas sp. F16-60 a new haloarchaeon isolated from a solar saltern of Isla Cristina, Huelva, Spain.</title>
        <authorList>
            <person name="Duran-Viseras A."/>
            <person name="Sanchez-Porro C."/>
            <person name="Ventosa A."/>
        </authorList>
    </citation>
    <scope>NUCLEOTIDE SEQUENCE [LARGE SCALE GENOMIC DNA]</scope>
    <source>
        <strain evidence="3 4">F16-60</strain>
    </source>
</reference>
<feature type="region of interest" description="Disordered" evidence="1">
    <location>
        <begin position="173"/>
        <end position="204"/>
    </location>
</feature>
<gene>
    <name evidence="3" type="ORF">DP107_14045</name>
</gene>
<dbReference type="InterPro" id="IPR052165">
    <property type="entry name" value="Membrane_assoc_protease"/>
</dbReference>
<feature type="compositionally biased region" description="Basic and acidic residues" evidence="1">
    <location>
        <begin position="175"/>
        <end position="194"/>
    </location>
</feature>
<dbReference type="InParanoid" id="A0A554MXC1"/>
<feature type="transmembrane region" description="Helical" evidence="2">
    <location>
        <begin position="16"/>
        <end position="35"/>
    </location>
</feature>
<protein>
    <submittedName>
        <fullName evidence="3">NfeD family protein</fullName>
    </submittedName>
</protein>
<keyword evidence="4" id="KW-1185">Reference proteome</keyword>
<dbReference type="Proteomes" id="UP000319894">
    <property type="component" value="Unassembled WGS sequence"/>
</dbReference>
<dbReference type="GO" id="GO:0005886">
    <property type="term" value="C:plasma membrane"/>
    <property type="evidence" value="ECO:0007669"/>
    <property type="project" value="TreeGrafter"/>
</dbReference>
<organism evidence="3 4">
    <name type="scientific">Haloglomus irregulare</name>
    <dbReference type="NCBI Taxonomy" id="2234134"/>
    <lineage>
        <taxon>Archaea</taxon>
        <taxon>Methanobacteriati</taxon>
        <taxon>Methanobacteriota</taxon>
        <taxon>Stenosarchaea group</taxon>
        <taxon>Halobacteria</taxon>
        <taxon>Halobacteriales</taxon>
        <taxon>Natronomonadaceae</taxon>
        <taxon>Haloglomus</taxon>
    </lineage>
</organism>
<name>A0A554MXC1_9EURY</name>
<keyword evidence="2" id="KW-0472">Membrane</keyword>
<evidence type="ECO:0000256" key="2">
    <source>
        <dbReference type="SAM" id="Phobius"/>
    </source>
</evidence>
<evidence type="ECO:0000313" key="3">
    <source>
        <dbReference type="EMBL" id="TSD09777.1"/>
    </source>
</evidence>
<dbReference type="PANTHER" id="PTHR33507">
    <property type="entry name" value="INNER MEMBRANE PROTEIN YBBJ"/>
    <property type="match status" value="1"/>
</dbReference>
<dbReference type="InterPro" id="IPR012340">
    <property type="entry name" value="NA-bd_OB-fold"/>
</dbReference>
<feature type="transmembrane region" description="Helical" evidence="2">
    <location>
        <begin position="42"/>
        <end position="65"/>
    </location>
</feature>
<sequence length="204" mass="21087">MVDAFAVLPLQGGFELFGLSLSLILLLAGTGLIVLEALAPGAHFIVVGVALLAAGLVGTLLGSVLGPLTPLLLAAVVLVAGAGSLYAYRNVGIYGREDDGRTSDSDALRGKTGRVTERVTADGGEVKLKEGGFNPNYQARAMDGAIEEGEEVMVIDPGGGNVLTVESVASISEDSIDRELARERARGEHEADGETDRDDEPEVA</sequence>
<evidence type="ECO:0000313" key="4">
    <source>
        <dbReference type="Proteomes" id="UP000319894"/>
    </source>
</evidence>
<dbReference type="OrthoDB" id="157604at2157"/>
<feature type="transmembrane region" description="Helical" evidence="2">
    <location>
        <begin position="71"/>
        <end position="88"/>
    </location>
</feature>
<dbReference type="PANTHER" id="PTHR33507:SF3">
    <property type="entry name" value="INNER MEMBRANE PROTEIN YBBJ"/>
    <property type="match status" value="1"/>
</dbReference>
<accession>A0A554MXC1</accession>
<proteinExistence type="predicted"/>
<evidence type="ECO:0000256" key="1">
    <source>
        <dbReference type="SAM" id="MobiDB-lite"/>
    </source>
</evidence>
<dbReference type="EMBL" id="QMDX01000010">
    <property type="protein sequence ID" value="TSD09777.1"/>
    <property type="molecule type" value="Genomic_DNA"/>
</dbReference>
<keyword evidence="2" id="KW-1133">Transmembrane helix</keyword>
<dbReference type="RefSeq" id="WP_144262782.1">
    <property type="nucleotide sequence ID" value="NZ_QMDX01000010.1"/>
</dbReference>
<dbReference type="AlphaFoldDB" id="A0A554MXC1"/>
<comment type="caution">
    <text evidence="3">The sequence shown here is derived from an EMBL/GenBank/DDBJ whole genome shotgun (WGS) entry which is preliminary data.</text>
</comment>
<keyword evidence="2" id="KW-0812">Transmembrane</keyword>